<dbReference type="InterPro" id="IPR010827">
    <property type="entry name" value="BamA/TamA_POTRA"/>
</dbReference>
<proteinExistence type="predicted"/>
<gene>
    <name evidence="4" type="ORF">S06H3_44892</name>
</gene>
<feature type="non-terminal residue" evidence="4">
    <location>
        <position position="1"/>
    </location>
</feature>
<evidence type="ECO:0000259" key="3">
    <source>
        <dbReference type="PROSITE" id="PS51779"/>
    </source>
</evidence>
<evidence type="ECO:0000256" key="2">
    <source>
        <dbReference type="ARBA" id="ARBA00023136"/>
    </source>
</evidence>
<reference evidence="4" key="1">
    <citation type="journal article" date="2014" name="Front. Microbiol.">
        <title>High frequency of phylogenetically diverse reductive dehalogenase-homologous genes in deep subseafloor sedimentary metagenomes.</title>
        <authorList>
            <person name="Kawai M."/>
            <person name="Futagami T."/>
            <person name="Toyoda A."/>
            <person name="Takaki Y."/>
            <person name="Nishi S."/>
            <person name="Hori S."/>
            <person name="Arai W."/>
            <person name="Tsubouchi T."/>
            <person name="Morono Y."/>
            <person name="Uchiyama I."/>
            <person name="Ito T."/>
            <person name="Fujiyama A."/>
            <person name="Inagaki F."/>
            <person name="Takami H."/>
        </authorList>
    </citation>
    <scope>NUCLEOTIDE SEQUENCE</scope>
    <source>
        <strain evidence="4">Expedition CK06-06</strain>
    </source>
</reference>
<feature type="non-terminal residue" evidence="4">
    <location>
        <position position="260"/>
    </location>
</feature>
<evidence type="ECO:0000313" key="4">
    <source>
        <dbReference type="EMBL" id="GAI43264.1"/>
    </source>
</evidence>
<comment type="caution">
    <text evidence="4">The sequence shown here is derived from an EMBL/GenBank/DDBJ whole genome shotgun (WGS) entry which is preliminary data.</text>
</comment>
<evidence type="ECO:0000256" key="1">
    <source>
        <dbReference type="ARBA" id="ARBA00004370"/>
    </source>
</evidence>
<organism evidence="4">
    <name type="scientific">marine sediment metagenome</name>
    <dbReference type="NCBI Taxonomy" id="412755"/>
    <lineage>
        <taxon>unclassified sequences</taxon>
        <taxon>metagenomes</taxon>
        <taxon>ecological metagenomes</taxon>
    </lineage>
</organism>
<dbReference type="PROSITE" id="PS51779">
    <property type="entry name" value="POTRA"/>
    <property type="match status" value="1"/>
</dbReference>
<feature type="domain" description="POTRA" evidence="3">
    <location>
        <begin position="64"/>
        <end position="142"/>
    </location>
</feature>
<comment type="subcellular location">
    <subcellularLocation>
        <location evidence="1">Membrane</location>
    </subcellularLocation>
</comment>
<dbReference type="Pfam" id="PF07244">
    <property type="entry name" value="POTRA"/>
    <property type="match status" value="3"/>
</dbReference>
<dbReference type="GO" id="GO:0019867">
    <property type="term" value="C:outer membrane"/>
    <property type="evidence" value="ECO:0007669"/>
    <property type="project" value="InterPro"/>
</dbReference>
<keyword evidence="2" id="KW-0472">Membrane</keyword>
<sequence length="260" mass="29759">NRRISREAILARLKTRSGKPYRQEDVNGDLKRLHEWGPFSSIQVEAKELPGGEIAVVFIVEEKPIVKKVVFEGNREFDDGKLQEEIQTSPGEVLSETRLNEDITTIYKLYEDDGYYQTRINYEIKLDPASGEAVVFVNIDEGHEIRIKDIIIKGTIELDPDDLLGVMETHAQSLFSILHRGFFKEDEFKTDLERITLYCKSQGYLDMKILDVDRTIGDEGARLYITITISEGKQYQVGDVIVMGNENFPAEDLEELLPLK</sequence>
<name>X1QJ11_9ZZZZ</name>
<dbReference type="AlphaFoldDB" id="X1QJ11"/>
<accession>X1QJ11</accession>
<protein>
    <recommendedName>
        <fullName evidence="3">POTRA domain-containing protein</fullName>
    </recommendedName>
</protein>
<dbReference type="InterPro" id="IPR034746">
    <property type="entry name" value="POTRA"/>
</dbReference>
<dbReference type="EMBL" id="BARV01027968">
    <property type="protein sequence ID" value="GAI43264.1"/>
    <property type="molecule type" value="Genomic_DNA"/>
</dbReference>
<dbReference type="Gene3D" id="3.10.20.310">
    <property type="entry name" value="membrane protein fhac"/>
    <property type="match status" value="3"/>
</dbReference>